<accession>A0ABX3KNQ6</accession>
<name>A0ABX3KNQ6_SALCS</name>
<proteinExistence type="predicted"/>
<dbReference type="Proteomes" id="UP000189431">
    <property type="component" value="Unassembled WGS sequence"/>
</dbReference>
<dbReference type="SUPFAM" id="SSF56059">
    <property type="entry name" value="Glutathione synthetase ATP-binding domain-like"/>
    <property type="match status" value="1"/>
</dbReference>
<evidence type="ECO:0008006" key="3">
    <source>
        <dbReference type="Google" id="ProtNLM"/>
    </source>
</evidence>
<evidence type="ECO:0000313" key="2">
    <source>
        <dbReference type="Proteomes" id="UP000189431"/>
    </source>
</evidence>
<organism evidence="1 2">
    <name type="scientific">Salinivibrio costicola subsp. alcaliphilus</name>
    <dbReference type="NCBI Taxonomy" id="272773"/>
    <lineage>
        <taxon>Bacteria</taxon>
        <taxon>Pseudomonadati</taxon>
        <taxon>Pseudomonadota</taxon>
        <taxon>Gammaproteobacteria</taxon>
        <taxon>Vibrionales</taxon>
        <taxon>Vibrionaceae</taxon>
        <taxon>Salinivibrio</taxon>
    </lineage>
</organism>
<comment type="caution">
    <text evidence="1">The sequence shown here is derived from an EMBL/GenBank/DDBJ whole genome shotgun (WGS) entry which is preliminary data.</text>
</comment>
<sequence length="342" mass="39667">MKHVILFVDYREQFYSSLRVSTGGMDIPKIVDKFNHNGFFCEVIEFSDFDVDRQWAGKFVLYQSSEDRGLYYKSYISDILLYIKEQGGILIPEYQYFHAHENKVYQSLLSSNVDNSIITVPNTIAFGAYEELLSKVSDISFPRVIKLSSGCQSKGVSLVKTKRQCLKKAKRMMSSFNLVDYLRFNYKRLLKKGYSLESLNRKKIVLQSFIPKLPGDYKVLIYNDKVFVLTRSSRPTDFRASGSGIFKFDTDVPDKVLDAANYLQTYYNCPYMSIDIAYEKSNDQCYLIEYQFLMFGTYTLEKSPHYFKKINGAWEIVNETSNLESVFVDSVSSFINVSEEIK</sequence>
<protein>
    <recommendedName>
        <fullName evidence="3">ATP-grasp domain-containing protein</fullName>
    </recommendedName>
</protein>
<reference evidence="2" key="1">
    <citation type="submission" date="2017-01" db="EMBL/GenBank/DDBJ databases">
        <title>Draft genome of the species Salinivibrio costicola subsp. alcaliphilus.</title>
        <authorList>
            <person name="Lopez-Hermoso C."/>
            <person name="De La Haba R."/>
            <person name="Sanchez-Porro C."/>
            <person name="Ventosa A."/>
        </authorList>
    </citation>
    <scope>NUCLEOTIDE SEQUENCE [LARGE SCALE GENOMIC DNA]</scope>
    <source>
        <strain evidence="2">CBH448</strain>
    </source>
</reference>
<evidence type="ECO:0000313" key="1">
    <source>
        <dbReference type="EMBL" id="OOF32786.1"/>
    </source>
</evidence>
<dbReference type="RefSeq" id="WP_077670142.1">
    <property type="nucleotide sequence ID" value="NZ_MUFR01000058.1"/>
</dbReference>
<keyword evidence="2" id="KW-1185">Reference proteome</keyword>
<gene>
    <name evidence="1" type="ORF">BZJ21_14315</name>
</gene>
<dbReference type="EMBL" id="MUFR01000058">
    <property type="protein sequence ID" value="OOF32786.1"/>
    <property type="molecule type" value="Genomic_DNA"/>
</dbReference>